<accession>A0A5R8NS11</accession>
<dbReference type="RefSeq" id="WP_138448364.1">
    <property type="nucleotide sequence ID" value="NZ_VBUT01000005.1"/>
</dbReference>
<sequence>MADSQRWADERWPEVRDDTTAVVRRGRGGVVVEESDDDYDQDWSRGYDDHAARRIVNPYAVIALVAALLLLIPVAIVFGLIAFSHPRGRVMALFALLLGLAEAAVIAALLVLPGDLLSDVVSRAEDLASTQTSQTVWATQASATGPAGSAPAEHAGAPEATTGAPASGAEPTGPAAPTATLRTACPEAGLIGTAADGSTLLCLTAATSTTGFQWKGPYTISEVVGEGGTSCNPGGAATARTADGRALVCEGQGRSGTWVLWTA</sequence>
<proteinExistence type="predicted"/>
<name>A0A5R8NS11_9NOCA</name>
<keyword evidence="2" id="KW-0812">Transmembrane</keyword>
<protein>
    <recommendedName>
        <fullName evidence="5">DUF4190 domain-containing protein</fullName>
    </recommendedName>
</protein>
<evidence type="ECO:0008006" key="5">
    <source>
        <dbReference type="Google" id="ProtNLM"/>
    </source>
</evidence>
<dbReference type="EMBL" id="VBUT01000005">
    <property type="protein sequence ID" value="TLF77507.1"/>
    <property type="molecule type" value="Genomic_DNA"/>
</dbReference>
<dbReference type="Proteomes" id="UP000306378">
    <property type="component" value="Unassembled WGS sequence"/>
</dbReference>
<evidence type="ECO:0000313" key="4">
    <source>
        <dbReference type="Proteomes" id="UP000306378"/>
    </source>
</evidence>
<gene>
    <name evidence="3" type="ORF">FEK34_14350</name>
</gene>
<feature type="transmembrane region" description="Helical" evidence="2">
    <location>
        <begin position="90"/>
        <end position="112"/>
    </location>
</feature>
<keyword evidence="2" id="KW-1133">Transmembrane helix</keyword>
<evidence type="ECO:0000313" key="3">
    <source>
        <dbReference type="EMBL" id="TLF77507.1"/>
    </source>
</evidence>
<evidence type="ECO:0000256" key="2">
    <source>
        <dbReference type="SAM" id="Phobius"/>
    </source>
</evidence>
<feature type="region of interest" description="Disordered" evidence="1">
    <location>
        <begin position="141"/>
        <end position="179"/>
    </location>
</feature>
<evidence type="ECO:0000256" key="1">
    <source>
        <dbReference type="SAM" id="MobiDB-lite"/>
    </source>
</evidence>
<comment type="caution">
    <text evidence="3">The sequence shown here is derived from an EMBL/GenBank/DDBJ whole genome shotgun (WGS) entry which is preliminary data.</text>
</comment>
<organism evidence="3 4">
    <name type="scientific">Nocardia cyriacigeorgica</name>
    <dbReference type="NCBI Taxonomy" id="135487"/>
    <lineage>
        <taxon>Bacteria</taxon>
        <taxon>Bacillati</taxon>
        <taxon>Actinomycetota</taxon>
        <taxon>Actinomycetes</taxon>
        <taxon>Mycobacteriales</taxon>
        <taxon>Nocardiaceae</taxon>
        <taxon>Nocardia</taxon>
    </lineage>
</organism>
<keyword evidence="2" id="KW-0472">Membrane</keyword>
<feature type="transmembrane region" description="Helical" evidence="2">
    <location>
        <begin position="59"/>
        <end position="83"/>
    </location>
</feature>
<reference evidence="3 4" key="1">
    <citation type="submission" date="2019-05" db="EMBL/GenBank/DDBJ databases">
        <title>Genomes sequences of two Nocardia cyriacigeorgica environmental isolates, type strains Nocardia asteroides ATCC 19247 and Nocardia cyriacigeorgica DSM 44484.</title>
        <authorList>
            <person name="Vautrin F."/>
            <person name="Bergeron E."/>
            <person name="Dubost A."/>
            <person name="Abrouk D."/>
            <person name="Rodriguez Nava V."/>
            <person name="Pujic P."/>
        </authorList>
    </citation>
    <scope>NUCLEOTIDE SEQUENCE [LARGE SCALE GENOMIC DNA]</scope>
    <source>
        <strain evidence="3 4">EML 446</strain>
    </source>
</reference>
<dbReference type="AlphaFoldDB" id="A0A5R8NS11"/>